<reference evidence="9" key="2">
    <citation type="submission" date="2009-11" db="EMBL/GenBank/DDBJ databases">
        <title>The Genome Sequence of Allomyces macrogynus strain ATCC 38327.</title>
        <authorList>
            <consortium name="The Broad Institute Genome Sequencing Platform"/>
            <person name="Russ C."/>
            <person name="Cuomo C."/>
            <person name="Shea T."/>
            <person name="Young S.K."/>
            <person name="Zeng Q."/>
            <person name="Koehrsen M."/>
            <person name="Haas B."/>
            <person name="Borodovsky M."/>
            <person name="Guigo R."/>
            <person name="Alvarado L."/>
            <person name="Berlin A."/>
            <person name="Borenstein D."/>
            <person name="Chen Z."/>
            <person name="Engels R."/>
            <person name="Freedman E."/>
            <person name="Gellesch M."/>
            <person name="Goldberg J."/>
            <person name="Griggs A."/>
            <person name="Gujja S."/>
            <person name="Heiman D."/>
            <person name="Hepburn T."/>
            <person name="Howarth C."/>
            <person name="Jen D."/>
            <person name="Larson L."/>
            <person name="Lewis B."/>
            <person name="Mehta T."/>
            <person name="Park D."/>
            <person name="Pearson M."/>
            <person name="Roberts A."/>
            <person name="Saif S."/>
            <person name="Shenoy N."/>
            <person name="Sisk P."/>
            <person name="Stolte C."/>
            <person name="Sykes S."/>
            <person name="Walk T."/>
            <person name="White J."/>
            <person name="Yandava C."/>
            <person name="Burger G."/>
            <person name="Gray M.W."/>
            <person name="Holland P.W.H."/>
            <person name="King N."/>
            <person name="Lang F.B.F."/>
            <person name="Roger A.J."/>
            <person name="Ruiz-Trillo I."/>
            <person name="Lander E."/>
            <person name="Nusbaum C."/>
        </authorList>
    </citation>
    <scope>NUCLEOTIDE SEQUENCE [LARGE SCALE GENOMIC DNA]</scope>
    <source>
        <strain evidence="9">ATCC 38327</strain>
    </source>
</reference>
<dbReference type="UniPathway" id="UPA00378"/>
<keyword evidence="5 7" id="KW-1133">Transmembrane helix</keyword>
<accession>A0A0L0TDA6</accession>
<keyword evidence="9" id="KW-1185">Reference proteome</keyword>
<comment type="subcellular location">
    <subcellularLocation>
        <location evidence="1 7">Endoplasmic reticulum membrane</location>
        <topology evidence="1 7">Multi-pass membrane protein</topology>
    </subcellularLocation>
</comment>
<proteinExistence type="inferred from homology"/>
<dbReference type="GO" id="GO:0005789">
    <property type="term" value="C:endoplasmic reticulum membrane"/>
    <property type="evidence" value="ECO:0007669"/>
    <property type="project" value="UniProtKB-SubCell"/>
</dbReference>
<keyword evidence="6 7" id="KW-0472">Membrane</keyword>
<reference evidence="8 9" key="1">
    <citation type="submission" date="2009-11" db="EMBL/GenBank/DDBJ databases">
        <title>Annotation of Allomyces macrogynus ATCC 38327.</title>
        <authorList>
            <consortium name="The Broad Institute Genome Sequencing Platform"/>
            <person name="Russ C."/>
            <person name="Cuomo C."/>
            <person name="Burger G."/>
            <person name="Gray M.W."/>
            <person name="Holland P.W.H."/>
            <person name="King N."/>
            <person name="Lang F.B.F."/>
            <person name="Roger A.J."/>
            <person name="Ruiz-Trillo I."/>
            <person name="Young S.K."/>
            <person name="Zeng Q."/>
            <person name="Gargeya S."/>
            <person name="Fitzgerald M."/>
            <person name="Haas B."/>
            <person name="Abouelleil A."/>
            <person name="Alvarado L."/>
            <person name="Arachchi H.M."/>
            <person name="Berlin A."/>
            <person name="Chapman S.B."/>
            <person name="Gearin G."/>
            <person name="Goldberg J."/>
            <person name="Griggs A."/>
            <person name="Gujja S."/>
            <person name="Hansen M."/>
            <person name="Heiman D."/>
            <person name="Howarth C."/>
            <person name="Larimer J."/>
            <person name="Lui A."/>
            <person name="MacDonald P.J.P."/>
            <person name="McCowen C."/>
            <person name="Montmayeur A."/>
            <person name="Murphy C."/>
            <person name="Neiman D."/>
            <person name="Pearson M."/>
            <person name="Priest M."/>
            <person name="Roberts A."/>
            <person name="Saif S."/>
            <person name="Shea T."/>
            <person name="Sisk P."/>
            <person name="Stolte C."/>
            <person name="Sykes S."/>
            <person name="Wortman J."/>
            <person name="Nusbaum C."/>
            <person name="Birren B."/>
        </authorList>
    </citation>
    <scope>NUCLEOTIDE SEQUENCE [LARGE SCALE GENOMIC DNA]</scope>
    <source>
        <strain evidence="8 9">ATCC 38327</strain>
    </source>
</reference>
<dbReference type="VEuPathDB" id="FungiDB:AMAG_17125"/>
<evidence type="ECO:0000256" key="5">
    <source>
        <dbReference type="ARBA" id="ARBA00022989"/>
    </source>
</evidence>
<organism evidence="8 9">
    <name type="scientific">Allomyces macrogynus (strain ATCC 38327)</name>
    <name type="common">Allomyces javanicus var. macrogynus</name>
    <dbReference type="NCBI Taxonomy" id="578462"/>
    <lineage>
        <taxon>Eukaryota</taxon>
        <taxon>Fungi</taxon>
        <taxon>Fungi incertae sedis</taxon>
        <taxon>Blastocladiomycota</taxon>
        <taxon>Blastocladiomycetes</taxon>
        <taxon>Blastocladiales</taxon>
        <taxon>Blastocladiaceae</taxon>
        <taxon>Allomyces</taxon>
    </lineage>
</organism>
<keyword evidence="4 7" id="KW-0256">Endoplasmic reticulum</keyword>
<dbReference type="GO" id="GO:0030234">
    <property type="term" value="F:enzyme regulator activity"/>
    <property type="evidence" value="ECO:0007669"/>
    <property type="project" value="UniProtKB-UniRule"/>
</dbReference>
<name>A0A0L0TDA6_ALLM3</name>
<comment type="subunit">
    <text evidence="7">Component of the dolichol-phosphate mannose (DPM) synthase complex.</text>
</comment>
<evidence type="ECO:0000256" key="2">
    <source>
        <dbReference type="ARBA" id="ARBA00005478"/>
    </source>
</evidence>
<evidence type="ECO:0000313" key="8">
    <source>
        <dbReference type="EMBL" id="KNE72888.1"/>
    </source>
</evidence>
<dbReference type="InterPro" id="IPR009914">
    <property type="entry name" value="DPM2"/>
</dbReference>
<comment type="function">
    <text evidence="7">Regulatory subunit of the dolichol-phosphate mannose (DPM) synthase complex; essential for the ER localization.</text>
</comment>
<evidence type="ECO:0000256" key="6">
    <source>
        <dbReference type="ARBA" id="ARBA00023136"/>
    </source>
</evidence>
<dbReference type="OMA" id="QKYFLPH"/>
<comment type="pathway">
    <text evidence="7">Protein modification; protein glycosylation.</text>
</comment>
<evidence type="ECO:0000256" key="4">
    <source>
        <dbReference type="ARBA" id="ARBA00022824"/>
    </source>
</evidence>
<evidence type="ECO:0000256" key="3">
    <source>
        <dbReference type="ARBA" id="ARBA00022692"/>
    </source>
</evidence>
<sequence>MATAQDKAVGGLFLFIAAAVWLYYTAWVFLLPFVDADHFLHALFLPREYAILIPTALLVVGVSGIAGFIALSVAKSNAKKKAKTQKKAN</sequence>
<evidence type="ECO:0000313" key="9">
    <source>
        <dbReference type="Proteomes" id="UP000054350"/>
    </source>
</evidence>
<dbReference type="PANTHER" id="PTHR15039:SF11">
    <property type="entry name" value="DOLICHOL PHOSPHATE-MANNOSE BIOSYNTHESIS REGULATORY PROTEIN"/>
    <property type="match status" value="1"/>
</dbReference>
<evidence type="ECO:0000256" key="1">
    <source>
        <dbReference type="ARBA" id="ARBA00004477"/>
    </source>
</evidence>
<dbReference type="EMBL" id="GG745385">
    <property type="protein sequence ID" value="KNE72888.1"/>
    <property type="molecule type" value="Genomic_DNA"/>
</dbReference>
<keyword evidence="3 7" id="KW-0812">Transmembrane</keyword>
<dbReference type="eggNOG" id="KOG3488">
    <property type="taxonomic scope" value="Eukaryota"/>
</dbReference>
<protein>
    <recommendedName>
        <fullName evidence="7">Dolichol phosphate-mannose biosynthesis regulatory protein</fullName>
    </recommendedName>
</protein>
<dbReference type="GO" id="GO:0033185">
    <property type="term" value="C:dolichol-phosphate-mannose synthase complex"/>
    <property type="evidence" value="ECO:0007669"/>
    <property type="project" value="TreeGrafter"/>
</dbReference>
<comment type="similarity">
    <text evidence="2 7">Belongs to the DPM2 family.</text>
</comment>
<evidence type="ECO:0000256" key="7">
    <source>
        <dbReference type="RuleBase" id="RU365084"/>
    </source>
</evidence>
<gene>
    <name evidence="8" type="ORF">AMAG_17125</name>
</gene>
<dbReference type="STRING" id="578462.A0A0L0TDA6"/>
<dbReference type="AlphaFoldDB" id="A0A0L0TDA6"/>
<feature type="transmembrane region" description="Helical" evidence="7">
    <location>
        <begin position="12"/>
        <end position="31"/>
    </location>
</feature>
<dbReference type="Pfam" id="PF07297">
    <property type="entry name" value="DPM2"/>
    <property type="match status" value="1"/>
</dbReference>
<dbReference type="PANTHER" id="PTHR15039">
    <property type="entry name" value="DOLICHOL PHOSPHATE-MANNOSE BIOSYNTHESIS REGULATORY PROTEIN"/>
    <property type="match status" value="1"/>
</dbReference>
<dbReference type="GO" id="GO:0180047">
    <property type="term" value="P:dolichol phosphate mannose biosynthetic process"/>
    <property type="evidence" value="ECO:0007669"/>
    <property type="project" value="InterPro"/>
</dbReference>
<dbReference type="Proteomes" id="UP000054350">
    <property type="component" value="Unassembled WGS sequence"/>
</dbReference>
<feature type="transmembrane region" description="Helical" evidence="7">
    <location>
        <begin position="51"/>
        <end position="74"/>
    </location>
</feature>
<dbReference type="OrthoDB" id="311279at2759"/>
<dbReference type="GO" id="GO:0006506">
    <property type="term" value="P:GPI anchor biosynthetic process"/>
    <property type="evidence" value="ECO:0007669"/>
    <property type="project" value="TreeGrafter"/>
</dbReference>